<reference evidence="6" key="2">
    <citation type="submission" date="2020-04" db="EMBL/GenBank/DDBJ databases">
        <authorList>
            <person name="Brown S."/>
        </authorList>
    </citation>
    <scope>NUCLEOTIDE SEQUENCE</scope>
    <source>
        <strain evidence="6">DJ015</strain>
    </source>
</reference>
<dbReference type="Proteomes" id="UP000821656">
    <property type="component" value="Unassembled WGS sequence"/>
</dbReference>
<gene>
    <name evidence="8" type="primary">ntcA</name>
    <name evidence="8" type="ORF">CLBCK_48590</name>
    <name evidence="7" type="ORF">DFH45_003946</name>
    <name evidence="6" type="ORF">HGI39_17750</name>
</gene>
<dbReference type="GO" id="GO:0003677">
    <property type="term" value="F:DNA binding"/>
    <property type="evidence" value="ECO:0007669"/>
    <property type="project" value="UniProtKB-KW"/>
</dbReference>
<keyword evidence="3" id="KW-0804">Transcription</keyword>
<keyword evidence="1" id="KW-0805">Transcription regulation</keyword>
<dbReference type="Pfam" id="PF13545">
    <property type="entry name" value="HTH_Crp_2"/>
    <property type="match status" value="1"/>
</dbReference>
<protein>
    <submittedName>
        <fullName evidence="7">CRP-like cAMP-binding protein</fullName>
    </submittedName>
    <submittedName>
        <fullName evidence="6">Crp/Fnr family transcriptional regulator</fullName>
    </submittedName>
    <submittedName>
        <fullName evidence="8">Global nitrogen regulator</fullName>
    </submittedName>
</protein>
<dbReference type="OrthoDB" id="8254501at2"/>
<evidence type="ECO:0000256" key="3">
    <source>
        <dbReference type="ARBA" id="ARBA00023163"/>
    </source>
</evidence>
<dbReference type="SUPFAM" id="SSF46785">
    <property type="entry name" value="Winged helix' DNA-binding domain"/>
    <property type="match status" value="1"/>
</dbReference>
<dbReference type="Pfam" id="PF00027">
    <property type="entry name" value="cNMP_binding"/>
    <property type="match status" value="1"/>
</dbReference>
<feature type="domain" description="Cyclic nucleotide-binding" evidence="4">
    <location>
        <begin position="23"/>
        <end position="95"/>
    </location>
</feature>
<dbReference type="PANTHER" id="PTHR24567:SF74">
    <property type="entry name" value="HTH-TYPE TRANSCRIPTIONAL REGULATOR ARCR"/>
    <property type="match status" value="1"/>
</dbReference>
<dbReference type="GO" id="GO:0005829">
    <property type="term" value="C:cytosol"/>
    <property type="evidence" value="ECO:0007669"/>
    <property type="project" value="TreeGrafter"/>
</dbReference>
<reference evidence="8 9" key="1">
    <citation type="submission" date="2016-05" db="EMBL/GenBank/DDBJ databases">
        <title>Microbial solvent formation.</title>
        <authorList>
            <person name="Poehlein A."/>
            <person name="Montoya Solano J.D."/>
            <person name="Flitsch S."/>
            <person name="Krabben P."/>
            <person name="Duerre P."/>
            <person name="Daniel R."/>
        </authorList>
    </citation>
    <scope>NUCLEOTIDE SEQUENCE [LARGE SCALE GENOMIC DNA]</scope>
    <source>
        <strain evidence="8 9">DSM 53</strain>
    </source>
</reference>
<dbReference type="Gene3D" id="2.60.120.10">
    <property type="entry name" value="Jelly Rolls"/>
    <property type="match status" value="1"/>
</dbReference>
<organism evidence="8 9">
    <name type="scientific">Clostridium beijerinckii</name>
    <name type="common">Clostridium MP</name>
    <dbReference type="NCBI Taxonomy" id="1520"/>
    <lineage>
        <taxon>Bacteria</taxon>
        <taxon>Bacillati</taxon>
        <taxon>Bacillota</taxon>
        <taxon>Clostridia</taxon>
        <taxon>Eubacteriales</taxon>
        <taxon>Clostridiaceae</taxon>
        <taxon>Clostridium</taxon>
    </lineage>
</organism>
<dbReference type="EMBL" id="LZZI01000200">
    <property type="protein sequence ID" value="OOM52666.1"/>
    <property type="molecule type" value="Genomic_DNA"/>
</dbReference>
<dbReference type="EMBL" id="JABAGV010000053">
    <property type="protein sequence ID" value="MBC2476517.1"/>
    <property type="molecule type" value="Genomic_DNA"/>
</dbReference>
<evidence type="ECO:0000313" key="8">
    <source>
        <dbReference type="EMBL" id="OOM52666.1"/>
    </source>
</evidence>
<accession>A0A1S8NZ05</accession>
<reference evidence="6" key="4">
    <citation type="journal article" date="2022" name="Nat. Biotechnol.">
        <title>Carbon-negative production of acetone and isopropanol by gas fermentation at industrial pilot scale.</title>
        <authorList>
            <person name="Liew F.E."/>
            <person name="Nogle R."/>
            <person name="Abdalla T."/>
            <person name="Rasor B.J."/>
            <person name="Canter C."/>
            <person name="Jensen R.O."/>
            <person name="Wang L."/>
            <person name="Strutz J."/>
            <person name="Chirania P."/>
            <person name="De Tissera S."/>
            <person name="Mueller A.P."/>
            <person name="Ruan Z."/>
            <person name="Gao A."/>
            <person name="Tran L."/>
            <person name="Engle N.L."/>
            <person name="Bromley J.C."/>
            <person name="Daniell J."/>
            <person name="Conrado R."/>
            <person name="Tschaplinski T.J."/>
            <person name="Giannone R.J."/>
            <person name="Hettich R.L."/>
            <person name="Karim A.S."/>
            <person name="Simpson S.D."/>
            <person name="Brown S.D."/>
            <person name="Leang C."/>
            <person name="Jewett M.C."/>
            <person name="Kopke M."/>
        </authorList>
    </citation>
    <scope>NUCLEOTIDE SEQUENCE</scope>
    <source>
        <strain evidence="6">DJ015</strain>
    </source>
</reference>
<comment type="caution">
    <text evidence="8">The sequence shown here is derived from an EMBL/GenBank/DDBJ whole genome shotgun (WGS) entry which is preliminary data.</text>
</comment>
<reference evidence="7" key="3">
    <citation type="submission" date="2020-05" db="EMBL/GenBank/DDBJ databases">
        <title>Genomic insights into acetone-butanol-ethanol (ABE) fermentation by sequencing solventogenic clostridia strains.</title>
        <authorList>
            <person name="Brown S."/>
        </authorList>
    </citation>
    <scope>NUCLEOTIDE SEQUENCE</scope>
    <source>
        <strain evidence="7">DJ126</strain>
    </source>
</reference>
<evidence type="ECO:0000313" key="7">
    <source>
        <dbReference type="EMBL" id="NRV10983.1"/>
    </source>
</evidence>
<dbReference type="EMBL" id="JABSXK010000001">
    <property type="protein sequence ID" value="NRV10983.1"/>
    <property type="molecule type" value="Genomic_DNA"/>
</dbReference>
<dbReference type="SUPFAM" id="SSF51206">
    <property type="entry name" value="cAMP-binding domain-like"/>
    <property type="match status" value="1"/>
</dbReference>
<evidence type="ECO:0000256" key="1">
    <source>
        <dbReference type="ARBA" id="ARBA00023015"/>
    </source>
</evidence>
<dbReference type="InterPro" id="IPR014710">
    <property type="entry name" value="RmlC-like_jellyroll"/>
</dbReference>
<dbReference type="Gene3D" id="1.10.10.10">
    <property type="entry name" value="Winged helix-like DNA-binding domain superfamily/Winged helix DNA-binding domain"/>
    <property type="match status" value="1"/>
</dbReference>
<evidence type="ECO:0000313" key="6">
    <source>
        <dbReference type="EMBL" id="MBC2476517.1"/>
    </source>
</evidence>
<sequence length="215" mass="24869">MDKIKIPEELYYYFEKVGKSLTYNKNDIIYMQDDNATHLYLIKAGRVRVYSSSKDGSEITIEIVEKGRIFGESSFIQSSKQPTTVSAVNDVELISCSLEDLYPYLTQSKELMILLFQLLSNTCNHLSSLLNQAYFYNRYEKVANFLLQQTAVPNKDKNISEDCIPYSHEEIASCIGLNRVTTTKILNYFSKLGYIKLKYKKVIILEREALIKYVE</sequence>
<keyword evidence="2" id="KW-0238">DNA-binding</keyword>
<evidence type="ECO:0000259" key="4">
    <source>
        <dbReference type="PROSITE" id="PS50042"/>
    </source>
</evidence>
<proteinExistence type="predicted"/>
<evidence type="ECO:0000313" key="9">
    <source>
        <dbReference type="Proteomes" id="UP000190973"/>
    </source>
</evidence>
<dbReference type="PROSITE" id="PS50042">
    <property type="entry name" value="CNMP_BINDING_3"/>
    <property type="match status" value="1"/>
</dbReference>
<dbReference type="GO" id="GO:0003700">
    <property type="term" value="F:DNA-binding transcription factor activity"/>
    <property type="evidence" value="ECO:0007669"/>
    <property type="project" value="TreeGrafter"/>
</dbReference>
<dbReference type="CDD" id="cd00038">
    <property type="entry name" value="CAP_ED"/>
    <property type="match status" value="1"/>
</dbReference>
<feature type="domain" description="HTH crp-type" evidence="5">
    <location>
        <begin position="136"/>
        <end position="208"/>
    </location>
</feature>
<name>A0A1S8NZ05_CLOBE</name>
<dbReference type="InterPro" id="IPR036390">
    <property type="entry name" value="WH_DNA-bd_sf"/>
</dbReference>
<dbReference type="SMART" id="SM00100">
    <property type="entry name" value="cNMP"/>
    <property type="match status" value="1"/>
</dbReference>
<dbReference type="InterPro" id="IPR012318">
    <property type="entry name" value="HTH_CRP"/>
</dbReference>
<evidence type="ECO:0000259" key="5">
    <source>
        <dbReference type="PROSITE" id="PS51063"/>
    </source>
</evidence>
<dbReference type="PANTHER" id="PTHR24567">
    <property type="entry name" value="CRP FAMILY TRANSCRIPTIONAL REGULATORY PROTEIN"/>
    <property type="match status" value="1"/>
</dbReference>
<dbReference type="InterPro" id="IPR050397">
    <property type="entry name" value="Env_Response_Regulators"/>
</dbReference>
<dbReference type="InterPro" id="IPR018490">
    <property type="entry name" value="cNMP-bd_dom_sf"/>
</dbReference>
<dbReference type="SMART" id="SM00419">
    <property type="entry name" value="HTH_CRP"/>
    <property type="match status" value="1"/>
</dbReference>
<dbReference type="InterPro" id="IPR000595">
    <property type="entry name" value="cNMP-bd_dom"/>
</dbReference>
<dbReference type="AlphaFoldDB" id="A0A1S8NZ05"/>
<dbReference type="PROSITE" id="PS51063">
    <property type="entry name" value="HTH_CRP_2"/>
    <property type="match status" value="1"/>
</dbReference>
<dbReference type="RefSeq" id="WP_039768285.1">
    <property type="nucleotide sequence ID" value="NZ_JABAEL010000044.1"/>
</dbReference>
<dbReference type="Proteomes" id="UP000190973">
    <property type="component" value="Unassembled WGS sequence"/>
</dbReference>
<dbReference type="InterPro" id="IPR036388">
    <property type="entry name" value="WH-like_DNA-bd_sf"/>
</dbReference>
<dbReference type="Proteomes" id="UP001194098">
    <property type="component" value="Unassembled WGS sequence"/>
</dbReference>
<evidence type="ECO:0000256" key="2">
    <source>
        <dbReference type="ARBA" id="ARBA00023125"/>
    </source>
</evidence>